<evidence type="ECO:0000313" key="1">
    <source>
        <dbReference type="EMBL" id="SDI59333.1"/>
    </source>
</evidence>
<sequence length="74" mass="8241">VDHDPLVLAHARALLTSTPEGACEYVDADVRNPERILELATATLDFGRPIALMMLGVHADRPRRTVAWHQADQR</sequence>
<accession>A0A1G8LUN2</accession>
<name>A0A1G8LUN2_9ACTN</name>
<protein>
    <submittedName>
        <fullName evidence="1">S-adenosyl methyltransferase</fullName>
    </submittedName>
</protein>
<dbReference type="Gene3D" id="3.40.50.150">
    <property type="entry name" value="Vaccinia Virus protein VP39"/>
    <property type="match status" value="1"/>
</dbReference>
<organism evidence="1 2">
    <name type="scientific">Sinosporangium album</name>
    <dbReference type="NCBI Taxonomy" id="504805"/>
    <lineage>
        <taxon>Bacteria</taxon>
        <taxon>Bacillati</taxon>
        <taxon>Actinomycetota</taxon>
        <taxon>Actinomycetes</taxon>
        <taxon>Streptosporangiales</taxon>
        <taxon>Streptosporangiaceae</taxon>
        <taxon>Sinosporangium</taxon>
    </lineage>
</organism>
<dbReference type="RefSeq" id="WP_176955799.1">
    <property type="nucleotide sequence ID" value="NZ_FNCN01000082.1"/>
</dbReference>
<dbReference type="GO" id="GO:0008168">
    <property type="term" value="F:methyltransferase activity"/>
    <property type="evidence" value="ECO:0007669"/>
    <property type="project" value="UniProtKB-KW"/>
</dbReference>
<evidence type="ECO:0000313" key="2">
    <source>
        <dbReference type="Proteomes" id="UP000198923"/>
    </source>
</evidence>
<dbReference type="InterPro" id="IPR006764">
    <property type="entry name" value="SAM_dep_MeTrfase_SAV2177_type"/>
</dbReference>
<reference evidence="1 2" key="1">
    <citation type="submission" date="2016-10" db="EMBL/GenBank/DDBJ databases">
        <authorList>
            <person name="de Groot N.N."/>
        </authorList>
    </citation>
    <scope>NUCLEOTIDE SEQUENCE [LARGE SCALE GENOMIC DNA]</scope>
    <source>
        <strain evidence="1 2">CPCC 201354</strain>
    </source>
</reference>
<dbReference type="AlphaFoldDB" id="A0A1G8LUN2"/>
<gene>
    <name evidence="1" type="ORF">SAMN05421505_1821</name>
</gene>
<dbReference type="GO" id="GO:0032259">
    <property type="term" value="P:methylation"/>
    <property type="evidence" value="ECO:0007669"/>
    <property type="project" value="UniProtKB-KW"/>
</dbReference>
<dbReference type="EMBL" id="FNCN01000082">
    <property type="protein sequence ID" value="SDI59333.1"/>
    <property type="molecule type" value="Genomic_DNA"/>
</dbReference>
<dbReference type="InterPro" id="IPR029063">
    <property type="entry name" value="SAM-dependent_MTases_sf"/>
</dbReference>
<feature type="non-terminal residue" evidence="1">
    <location>
        <position position="1"/>
    </location>
</feature>
<keyword evidence="2" id="KW-1185">Reference proteome</keyword>
<dbReference type="Proteomes" id="UP000198923">
    <property type="component" value="Unassembled WGS sequence"/>
</dbReference>
<dbReference type="Pfam" id="PF04672">
    <property type="entry name" value="Methyltransf_19"/>
    <property type="match status" value="1"/>
</dbReference>
<keyword evidence="1" id="KW-0808">Transferase</keyword>
<dbReference type="SUPFAM" id="SSF53335">
    <property type="entry name" value="S-adenosyl-L-methionine-dependent methyltransferases"/>
    <property type="match status" value="1"/>
</dbReference>
<keyword evidence="1" id="KW-0489">Methyltransferase</keyword>
<proteinExistence type="predicted"/>